<dbReference type="EMBL" id="KZ345300">
    <property type="protein sequence ID" value="PIO74316.1"/>
    <property type="molecule type" value="Genomic_DNA"/>
</dbReference>
<dbReference type="SUPFAM" id="SSF142877">
    <property type="entry name" value="EndoU-like"/>
    <property type="match status" value="1"/>
</dbReference>
<evidence type="ECO:0000313" key="14">
    <source>
        <dbReference type="EMBL" id="PIO74316.1"/>
    </source>
</evidence>
<evidence type="ECO:0000256" key="10">
    <source>
        <dbReference type="ARBA" id="ARBA00023239"/>
    </source>
</evidence>
<evidence type="ECO:0000256" key="8">
    <source>
        <dbReference type="ARBA" id="ARBA00022884"/>
    </source>
</evidence>
<evidence type="ECO:0000256" key="12">
    <source>
        <dbReference type="SAM" id="MobiDB-lite"/>
    </source>
</evidence>
<dbReference type="InterPro" id="IPR018998">
    <property type="entry name" value="EndoU_C"/>
</dbReference>
<dbReference type="GO" id="GO:0016787">
    <property type="term" value="F:hydrolase activity"/>
    <property type="evidence" value="ECO:0007669"/>
    <property type="project" value="UniProtKB-KW"/>
</dbReference>
<feature type="compositionally biased region" description="Polar residues" evidence="12">
    <location>
        <begin position="1"/>
        <end position="12"/>
    </location>
</feature>
<dbReference type="PANTHER" id="PTHR12439">
    <property type="entry name" value="PLACENTAL PROTEIN 11-RELATED"/>
    <property type="match status" value="1"/>
</dbReference>
<evidence type="ECO:0000256" key="6">
    <source>
        <dbReference type="ARBA" id="ARBA00022759"/>
    </source>
</evidence>
<dbReference type="GO" id="GO:0046872">
    <property type="term" value="F:metal ion binding"/>
    <property type="evidence" value="ECO:0007669"/>
    <property type="project" value="UniProtKB-UniRule"/>
</dbReference>
<evidence type="ECO:0000256" key="2">
    <source>
        <dbReference type="ARBA" id="ARBA00010168"/>
    </source>
</evidence>
<evidence type="ECO:0000313" key="15">
    <source>
        <dbReference type="Proteomes" id="UP000230423"/>
    </source>
</evidence>
<accession>A0A2G9UVZ3</accession>
<evidence type="ECO:0000256" key="11">
    <source>
        <dbReference type="RuleBase" id="RU367085"/>
    </source>
</evidence>
<evidence type="ECO:0000256" key="1">
    <source>
        <dbReference type="ARBA" id="ARBA00001936"/>
    </source>
</evidence>
<comment type="cofactor">
    <cofactor evidence="1 11">
        <name>Mn(2+)</name>
        <dbReference type="ChEBI" id="CHEBI:29035"/>
    </cofactor>
</comment>
<keyword evidence="8 11" id="KW-0694">RNA-binding</keyword>
<sequence>MEPRSTMLSKSPATPEHTLDKGHPYATDAGTFRKMITQLWFEHYSRARNATSDTSGFEHVFVGESRPQVAKGGRYATNI</sequence>
<keyword evidence="6 11" id="KW-0255">Endonuclease</keyword>
<evidence type="ECO:0000259" key="13">
    <source>
        <dbReference type="PROSITE" id="PS51959"/>
    </source>
</evidence>
<keyword evidence="9 11" id="KW-0464">Manganese</keyword>
<dbReference type="Proteomes" id="UP000230423">
    <property type="component" value="Unassembled WGS sequence"/>
</dbReference>
<keyword evidence="15" id="KW-1185">Reference proteome</keyword>
<dbReference type="GO" id="GO:0016829">
    <property type="term" value="F:lyase activity"/>
    <property type="evidence" value="ECO:0007669"/>
    <property type="project" value="UniProtKB-KW"/>
</dbReference>
<evidence type="ECO:0000256" key="7">
    <source>
        <dbReference type="ARBA" id="ARBA00022801"/>
    </source>
</evidence>
<name>A0A2G9UVZ3_TELCI</name>
<dbReference type="GO" id="GO:0003723">
    <property type="term" value="F:RNA binding"/>
    <property type="evidence" value="ECO:0007669"/>
    <property type="project" value="UniProtKB-UniRule"/>
</dbReference>
<comment type="similarity">
    <text evidence="2 11">Belongs to the ENDOU family.</text>
</comment>
<evidence type="ECO:0000256" key="5">
    <source>
        <dbReference type="ARBA" id="ARBA00022723"/>
    </source>
</evidence>
<keyword evidence="10" id="KW-0456">Lyase</keyword>
<gene>
    <name evidence="14" type="ORF">TELCIR_03674</name>
</gene>
<reference evidence="14 15" key="1">
    <citation type="submission" date="2015-09" db="EMBL/GenBank/DDBJ databases">
        <title>Draft genome of the parasitic nematode Teladorsagia circumcincta isolate WARC Sus (inbred).</title>
        <authorList>
            <person name="Mitreva M."/>
        </authorList>
    </citation>
    <scope>NUCLEOTIDE SEQUENCE [LARGE SCALE GENOMIC DNA]</scope>
    <source>
        <strain evidence="14 15">S</strain>
    </source>
</reference>
<proteinExistence type="inferred from homology"/>
<evidence type="ECO:0000256" key="3">
    <source>
        <dbReference type="ARBA" id="ARBA00011245"/>
    </source>
</evidence>
<keyword evidence="4 11" id="KW-0540">Nuclease</keyword>
<dbReference type="PANTHER" id="PTHR12439:SF11">
    <property type="entry name" value="URIDYLATE-SPECIFIC ENDORIBONUCLEASE"/>
    <property type="match status" value="1"/>
</dbReference>
<feature type="domain" description="EndoU" evidence="13">
    <location>
        <begin position="1"/>
        <end position="79"/>
    </location>
</feature>
<dbReference type="AlphaFoldDB" id="A0A2G9UVZ3"/>
<keyword evidence="5 11" id="KW-0479">Metal-binding</keyword>
<evidence type="ECO:0000256" key="4">
    <source>
        <dbReference type="ARBA" id="ARBA00022722"/>
    </source>
</evidence>
<dbReference type="OrthoDB" id="430326at2759"/>
<feature type="region of interest" description="Disordered" evidence="12">
    <location>
        <begin position="1"/>
        <end position="25"/>
    </location>
</feature>
<dbReference type="Pfam" id="PF09412">
    <property type="entry name" value="XendoU"/>
    <property type="match status" value="1"/>
</dbReference>
<evidence type="ECO:0000256" key="9">
    <source>
        <dbReference type="ARBA" id="ARBA00023211"/>
    </source>
</evidence>
<dbReference type="InterPro" id="IPR039787">
    <property type="entry name" value="ENDOU"/>
</dbReference>
<dbReference type="InterPro" id="IPR037227">
    <property type="entry name" value="EndoU-like"/>
</dbReference>
<organism evidence="14 15">
    <name type="scientific">Teladorsagia circumcincta</name>
    <name type="common">Brown stomach worm</name>
    <name type="synonym">Ostertagia circumcincta</name>
    <dbReference type="NCBI Taxonomy" id="45464"/>
    <lineage>
        <taxon>Eukaryota</taxon>
        <taxon>Metazoa</taxon>
        <taxon>Ecdysozoa</taxon>
        <taxon>Nematoda</taxon>
        <taxon>Chromadorea</taxon>
        <taxon>Rhabditida</taxon>
        <taxon>Rhabditina</taxon>
        <taxon>Rhabditomorpha</taxon>
        <taxon>Strongyloidea</taxon>
        <taxon>Trichostrongylidae</taxon>
        <taxon>Teladorsagia</taxon>
    </lineage>
</organism>
<dbReference type="GO" id="GO:0004521">
    <property type="term" value="F:RNA endonuclease activity"/>
    <property type="evidence" value="ECO:0007669"/>
    <property type="project" value="UniProtKB-UniRule"/>
</dbReference>
<dbReference type="PROSITE" id="PS51959">
    <property type="entry name" value="ENDOU"/>
    <property type="match status" value="1"/>
</dbReference>
<protein>
    <recommendedName>
        <fullName evidence="13">EndoU domain-containing protein</fullName>
    </recommendedName>
</protein>
<keyword evidence="7 11" id="KW-0378">Hydrolase</keyword>
<comment type="subunit">
    <text evidence="3 11">Monomer.</text>
</comment>